<comment type="subunit">
    <text evidence="7">Component of the exocyst complex.</text>
</comment>
<evidence type="ECO:0000256" key="6">
    <source>
        <dbReference type="ARBA" id="ARBA00022927"/>
    </source>
</evidence>
<accession>A0A6P8IX90</accession>
<dbReference type="Gene3D" id="2.60.40.10">
    <property type="entry name" value="Immunoglobulins"/>
    <property type="match status" value="1"/>
</dbReference>
<dbReference type="GO" id="GO:0006887">
    <property type="term" value="P:exocytosis"/>
    <property type="evidence" value="ECO:0007669"/>
    <property type="project" value="UniProtKB-KW"/>
</dbReference>
<keyword evidence="5 7" id="KW-0268">Exocytosis</keyword>
<evidence type="ECO:0000313" key="13">
    <source>
        <dbReference type="RefSeq" id="XP_031570658.1"/>
    </source>
</evidence>
<comment type="function">
    <text evidence="1 7">Component of the exocyst complex involved in the docking of exocytic vesicles with fusion sites on the plasma membrane.</text>
</comment>
<evidence type="ECO:0000256" key="7">
    <source>
        <dbReference type="RuleBase" id="RU365069"/>
    </source>
</evidence>
<proteinExistence type="inferred from homology"/>
<comment type="similarity">
    <text evidence="2 7">Belongs to the SEC5 family.</text>
</comment>
<protein>
    <recommendedName>
        <fullName evidence="3 7">Exocyst complex component 2</fullName>
    </recommendedName>
</protein>
<dbReference type="InterPro" id="IPR014756">
    <property type="entry name" value="Ig_E-set"/>
</dbReference>
<dbReference type="InterPro" id="IPR029175">
    <property type="entry name" value="EXOC2/Sec5"/>
</dbReference>
<dbReference type="RefSeq" id="XP_031570657.1">
    <property type="nucleotide sequence ID" value="XM_031714797.1"/>
</dbReference>
<dbReference type="AlphaFoldDB" id="A0A6P8IX90"/>
<evidence type="ECO:0000259" key="10">
    <source>
        <dbReference type="Pfam" id="PF15469"/>
    </source>
</evidence>
<dbReference type="PANTHER" id="PTHR13043">
    <property type="entry name" value="EXOCYST COMPLEX COMPONENT SEC5"/>
    <property type="match status" value="1"/>
</dbReference>
<keyword evidence="4 7" id="KW-0813">Transport</keyword>
<dbReference type="Proteomes" id="UP000515163">
    <property type="component" value="Unplaced"/>
</dbReference>
<dbReference type="PANTHER" id="PTHR13043:SF1">
    <property type="entry name" value="EXOCYST COMPLEX COMPONENT 2"/>
    <property type="match status" value="1"/>
</dbReference>
<evidence type="ECO:0000256" key="1">
    <source>
        <dbReference type="ARBA" id="ARBA00002660"/>
    </source>
</evidence>
<evidence type="ECO:0000313" key="12">
    <source>
        <dbReference type="RefSeq" id="XP_031570657.1"/>
    </source>
</evidence>
<organism evidence="11 13">
    <name type="scientific">Actinia tenebrosa</name>
    <name type="common">Australian red waratah sea anemone</name>
    <dbReference type="NCBI Taxonomy" id="6105"/>
    <lineage>
        <taxon>Eukaryota</taxon>
        <taxon>Metazoa</taxon>
        <taxon>Cnidaria</taxon>
        <taxon>Anthozoa</taxon>
        <taxon>Hexacorallia</taxon>
        <taxon>Actiniaria</taxon>
        <taxon>Actiniidae</taxon>
        <taxon>Actinia</taxon>
    </lineage>
</organism>
<evidence type="ECO:0000256" key="5">
    <source>
        <dbReference type="ARBA" id="ARBA00022483"/>
    </source>
</evidence>
<evidence type="ECO:0000256" key="3">
    <source>
        <dbReference type="ARBA" id="ARBA00017526"/>
    </source>
</evidence>
<dbReference type="SUPFAM" id="SSF81296">
    <property type="entry name" value="E set domains"/>
    <property type="match status" value="1"/>
</dbReference>
<dbReference type="KEGG" id="aten:116304985"/>
<dbReference type="GO" id="GO:0015031">
    <property type="term" value="P:protein transport"/>
    <property type="evidence" value="ECO:0007669"/>
    <property type="project" value="UniProtKB-KW"/>
</dbReference>
<evidence type="ECO:0000256" key="2">
    <source>
        <dbReference type="ARBA" id="ARBA00010578"/>
    </source>
</evidence>
<dbReference type="GO" id="GO:0006893">
    <property type="term" value="P:Golgi to plasma membrane transport"/>
    <property type="evidence" value="ECO:0007669"/>
    <property type="project" value="UniProtKB-UniRule"/>
</dbReference>
<evidence type="ECO:0000256" key="4">
    <source>
        <dbReference type="ARBA" id="ARBA00022448"/>
    </source>
</evidence>
<dbReference type="GeneID" id="116304985"/>
<dbReference type="InterPro" id="IPR002909">
    <property type="entry name" value="IPT_dom"/>
</dbReference>
<sequence>MRPPPSVTGISPIEGPPGTRVIIRGENLGINLKDIVGLTICGANCLLSADYKSPSKIIARTGQSRPGKGEVIVTTKSGGEGSCTVQFKSLPVIPDPLRESAVWIEEVDPEEMESGSGSTRPVSPPLHQDPLGIAIDVFGYRIPEDQLEDLFPEGSGNILGENFNAAWFLLEKHCDTSFETLSNGLNYIKNEESRRAAGPLAFVKENLGTFLDSLDTLRSVQKQMLKDESECDGGSIAETLESILQGASKNADALFQDVLNRKDDADRTRNALNVLQRFRFLFSLPHSIDRNIKQGEYELVISDYSRAKSLFAETDIKIFKKVVQEVETKIESFRNHLKSKLQEFPSPLEEQKKIIRYLVELESGGDPAWDCLVNQHAWLLKLLTSCKNDHQAKDSSPFLQVEGVSDSDHLDSRPSIPGTFRPDSPALGKSMKAPVSKTSNLERQLRSSHVTPQRVQFVEELSDLVTESLPDLWKLGQAYLGQTLLGEDTSISGKQLSPNQDKEMKFQTMIQEVTFLYTDLVNAAFLLNPMNNQNTEELGTWLNNIEGLAAWLPSCVRNVRSCLSSLCSLGLPPSSLNCVRELVDNLRFLCATEVFTEATSEIKTLHCNELWTLEKDENIGRITSLPLLFENIVMETLHTLEEIASESIPEDNKSHGRVKQKGTELFEEMFLTFIECLQFLAFQPEQAQDKISVSSQSDERIDRSTYSLDDNIPVTDERLLIVLNNCRYVREKVLTKLVESFKNQKYPMSDKLTQSLQSELTHLEKNIFDAYIKQKADSLVGSLEPGITAGDFRWYDCLPPNDVRNYVKEILMNLVLVHAQVFSVSSDLLALVLSRLTDLLADEFKRILQKASGSKRNFMSAGAVTAHLEAIAFQQALMAYITPDARTAFTEALELVPPLTKDSDRKLIDALMTSFKRKMALQLQCFHVDMEEI</sequence>
<evidence type="ECO:0000313" key="11">
    <source>
        <dbReference type="Proteomes" id="UP000515163"/>
    </source>
</evidence>
<keyword evidence="6 7" id="KW-0653">Protein transport</keyword>
<keyword evidence="11" id="KW-1185">Reference proteome</keyword>
<gene>
    <name evidence="12 13" type="primary">LOC116304985</name>
</gene>
<evidence type="ECO:0000256" key="8">
    <source>
        <dbReference type="SAM" id="MobiDB-lite"/>
    </source>
</evidence>
<feature type="domain" description="IPT/TIG" evidence="9">
    <location>
        <begin position="5"/>
        <end position="86"/>
    </location>
</feature>
<reference evidence="12 13" key="1">
    <citation type="submission" date="2025-04" db="UniProtKB">
        <authorList>
            <consortium name="RefSeq"/>
        </authorList>
    </citation>
    <scope>IDENTIFICATION</scope>
    <source>
        <tissue evidence="12 13">Tentacle</tissue>
    </source>
</reference>
<dbReference type="InterPro" id="IPR039481">
    <property type="entry name" value="EXOC2/Sec5_N_dom"/>
</dbReference>
<dbReference type="FunFam" id="2.60.40.10:FF:000196">
    <property type="entry name" value="Exocyst complex component 2"/>
    <property type="match status" value="1"/>
</dbReference>
<evidence type="ECO:0000259" key="9">
    <source>
        <dbReference type="Pfam" id="PF01833"/>
    </source>
</evidence>
<dbReference type="InterPro" id="IPR013783">
    <property type="entry name" value="Ig-like_fold"/>
</dbReference>
<dbReference type="GO" id="GO:0000145">
    <property type="term" value="C:exocyst"/>
    <property type="evidence" value="ECO:0007669"/>
    <property type="project" value="UniProtKB-UniRule"/>
</dbReference>
<name>A0A6P8IX90_ACTTE</name>
<dbReference type="RefSeq" id="XP_031570658.1">
    <property type="nucleotide sequence ID" value="XM_031714798.1"/>
</dbReference>
<feature type="region of interest" description="Disordered" evidence="8">
    <location>
        <begin position="404"/>
        <end position="433"/>
    </location>
</feature>
<dbReference type="Pfam" id="PF01833">
    <property type="entry name" value="TIG"/>
    <property type="match status" value="1"/>
</dbReference>
<dbReference type="Pfam" id="PF15469">
    <property type="entry name" value="Sec5"/>
    <property type="match status" value="1"/>
</dbReference>
<dbReference type="OrthoDB" id="26242at2759"/>
<feature type="domain" description="Exocyst complex component EXOC2/Sec5 N-terminal" evidence="10">
    <location>
        <begin position="128"/>
        <end position="926"/>
    </location>
</feature>